<keyword evidence="1" id="KW-0687">Ribonucleoprotein</keyword>
<proteinExistence type="predicted"/>
<name>C5ME46_CANTT</name>
<dbReference type="VEuPathDB" id="FungiDB:CTRG_04338"/>
<organism evidence="1 2">
    <name type="scientific">Candida tropicalis (strain ATCC MYA-3404 / T1)</name>
    <name type="common">Yeast</name>
    <dbReference type="NCBI Taxonomy" id="294747"/>
    <lineage>
        <taxon>Eukaryota</taxon>
        <taxon>Fungi</taxon>
        <taxon>Dikarya</taxon>
        <taxon>Ascomycota</taxon>
        <taxon>Saccharomycotina</taxon>
        <taxon>Pichiomycetes</taxon>
        <taxon>Debaryomycetaceae</taxon>
        <taxon>Candida/Lodderomyces clade</taxon>
        <taxon>Candida</taxon>
    </lineage>
</organism>
<dbReference type="AlphaFoldDB" id="C5ME46"/>
<sequence length="145" mass="16622">MMIWLGVKFVGNVQKKIVETKYKKIKITFLTVRFLESCSGTTTTEFLWFHSSGIGNQQSLVVRSKDFLQFILRSFIDVFLVVSNQTFSNGLSDGVNLGNVTTTGDFNSDVNTLEFVQTDQSQWFVNFESQDFWLNQSDWGTVNFN</sequence>
<gene>
    <name evidence="1" type="ORF">CTRG_04338</name>
</gene>
<dbReference type="EMBL" id="GG692400">
    <property type="protein sequence ID" value="EER31556.1"/>
    <property type="molecule type" value="Genomic_DNA"/>
</dbReference>
<dbReference type="Proteomes" id="UP000002037">
    <property type="component" value="Unassembled WGS sequence"/>
</dbReference>
<protein>
    <submittedName>
        <fullName evidence="1">40S ribosomal protein S16</fullName>
    </submittedName>
</protein>
<dbReference type="RefSeq" id="XP_002550041.1">
    <property type="nucleotide sequence ID" value="XM_002549995.1"/>
</dbReference>
<evidence type="ECO:0000313" key="1">
    <source>
        <dbReference type="EMBL" id="EER31556.1"/>
    </source>
</evidence>
<keyword evidence="1" id="KW-0689">Ribosomal protein</keyword>
<evidence type="ECO:0000313" key="2">
    <source>
        <dbReference type="Proteomes" id="UP000002037"/>
    </source>
</evidence>
<dbReference type="KEGG" id="ctp:CTRG_04338"/>
<keyword evidence="2" id="KW-1185">Reference proteome</keyword>
<accession>C5ME46</accession>
<dbReference type="HOGENOM" id="CLU_1786598_0_0_1"/>
<reference evidence="1 2" key="1">
    <citation type="journal article" date="2009" name="Nature">
        <title>Evolution of pathogenicity and sexual reproduction in eight Candida genomes.</title>
        <authorList>
            <person name="Butler G."/>
            <person name="Rasmussen M.D."/>
            <person name="Lin M.F."/>
            <person name="Santos M.A."/>
            <person name="Sakthikumar S."/>
            <person name="Munro C.A."/>
            <person name="Rheinbay E."/>
            <person name="Grabherr M."/>
            <person name="Forche A."/>
            <person name="Reedy J.L."/>
            <person name="Agrafioti I."/>
            <person name="Arnaud M.B."/>
            <person name="Bates S."/>
            <person name="Brown A.J."/>
            <person name="Brunke S."/>
            <person name="Costanzo M.C."/>
            <person name="Fitzpatrick D.A."/>
            <person name="de Groot P.W."/>
            <person name="Harris D."/>
            <person name="Hoyer L.L."/>
            <person name="Hube B."/>
            <person name="Klis F.M."/>
            <person name="Kodira C."/>
            <person name="Lennard N."/>
            <person name="Logue M.E."/>
            <person name="Martin R."/>
            <person name="Neiman A.M."/>
            <person name="Nikolaou E."/>
            <person name="Quail M.A."/>
            <person name="Quinn J."/>
            <person name="Santos M.C."/>
            <person name="Schmitzberger F.F."/>
            <person name="Sherlock G."/>
            <person name="Shah P."/>
            <person name="Silverstein K.A."/>
            <person name="Skrzypek M.S."/>
            <person name="Soll D."/>
            <person name="Staggs R."/>
            <person name="Stansfield I."/>
            <person name="Stumpf M.P."/>
            <person name="Sudbery P.E."/>
            <person name="Srikantha T."/>
            <person name="Zeng Q."/>
            <person name="Berman J."/>
            <person name="Berriman M."/>
            <person name="Heitman J."/>
            <person name="Gow N.A."/>
            <person name="Lorenz M.C."/>
            <person name="Birren B.W."/>
            <person name="Kellis M."/>
            <person name="Cuomo C.A."/>
        </authorList>
    </citation>
    <scope>NUCLEOTIDE SEQUENCE [LARGE SCALE GENOMIC DNA]</scope>
    <source>
        <strain evidence="2">ATCC MYA-3404 / T1</strain>
    </source>
</reference>
<dbReference type="GeneID" id="8296759"/>
<dbReference type="GO" id="GO:0005840">
    <property type="term" value="C:ribosome"/>
    <property type="evidence" value="ECO:0007669"/>
    <property type="project" value="UniProtKB-KW"/>
</dbReference>